<dbReference type="GeneID" id="30006415"/>
<dbReference type="GO" id="GO:0140588">
    <property type="term" value="P:chromatin looping"/>
    <property type="evidence" value="ECO:0007669"/>
    <property type="project" value="InterPro"/>
</dbReference>
<feature type="compositionally biased region" description="Basic residues" evidence="7">
    <location>
        <begin position="1699"/>
        <end position="1711"/>
    </location>
</feature>
<evidence type="ECO:0000313" key="10">
    <source>
        <dbReference type="Proteomes" id="UP000078343"/>
    </source>
</evidence>
<dbReference type="Pfam" id="PF12830">
    <property type="entry name" value="Nipped-B_C"/>
    <property type="match status" value="1"/>
</dbReference>
<evidence type="ECO:0000256" key="7">
    <source>
        <dbReference type="SAM" id="MobiDB-lite"/>
    </source>
</evidence>
<evidence type="ECO:0000256" key="5">
    <source>
        <dbReference type="ARBA" id="ARBA00023306"/>
    </source>
</evidence>
<comment type="similarity">
    <text evidence="2 6">Belongs to the SCC2/Nipped-B family.</text>
</comment>
<comment type="subcellular location">
    <subcellularLocation>
        <location evidence="1 6">Nucleus</location>
    </subcellularLocation>
</comment>
<organism evidence="9 10">
    <name type="scientific">Fonsecaea erecta</name>
    <dbReference type="NCBI Taxonomy" id="1367422"/>
    <lineage>
        <taxon>Eukaryota</taxon>
        <taxon>Fungi</taxon>
        <taxon>Dikarya</taxon>
        <taxon>Ascomycota</taxon>
        <taxon>Pezizomycotina</taxon>
        <taxon>Eurotiomycetes</taxon>
        <taxon>Chaetothyriomycetidae</taxon>
        <taxon>Chaetothyriales</taxon>
        <taxon>Herpotrichiellaceae</taxon>
        <taxon>Fonsecaea</taxon>
    </lineage>
</organism>
<dbReference type="GO" id="GO:0003682">
    <property type="term" value="F:chromatin binding"/>
    <property type="evidence" value="ECO:0007669"/>
    <property type="project" value="TreeGrafter"/>
</dbReference>
<proteinExistence type="inferred from homology"/>
<protein>
    <recommendedName>
        <fullName evidence="6">Sister chromatid cohesion protein</fullName>
    </recommendedName>
</protein>
<feature type="region of interest" description="Disordered" evidence="7">
    <location>
        <begin position="1677"/>
        <end position="1732"/>
    </location>
</feature>
<gene>
    <name evidence="9" type="ORF">AYL99_02245</name>
</gene>
<dbReference type="Pfam" id="PF12765">
    <property type="entry name" value="Cohesin_HEAT"/>
    <property type="match status" value="1"/>
</dbReference>
<evidence type="ECO:0000313" key="9">
    <source>
        <dbReference type="EMBL" id="OAP63018.1"/>
    </source>
</evidence>
<feature type="compositionally biased region" description="Basic residues" evidence="7">
    <location>
        <begin position="528"/>
        <end position="537"/>
    </location>
</feature>
<evidence type="ECO:0000256" key="4">
    <source>
        <dbReference type="ARBA" id="ARBA00023242"/>
    </source>
</evidence>
<keyword evidence="10" id="KW-1185">Reference proteome</keyword>
<dbReference type="STRING" id="1367422.A0A178ZTB1"/>
<dbReference type="GO" id="GO:0010468">
    <property type="term" value="P:regulation of gene expression"/>
    <property type="evidence" value="ECO:0007669"/>
    <property type="project" value="InterPro"/>
</dbReference>
<dbReference type="InterPro" id="IPR033031">
    <property type="entry name" value="Scc2/Nipped-B"/>
</dbReference>
<dbReference type="InterPro" id="IPR026003">
    <property type="entry name" value="Cohesin_HEAT"/>
</dbReference>
<dbReference type="InterPro" id="IPR011989">
    <property type="entry name" value="ARM-like"/>
</dbReference>
<dbReference type="Proteomes" id="UP000078343">
    <property type="component" value="Unassembled WGS sequence"/>
</dbReference>
<keyword evidence="3 6" id="KW-0677">Repeat</keyword>
<evidence type="ECO:0000259" key="8">
    <source>
        <dbReference type="Pfam" id="PF12830"/>
    </source>
</evidence>
<evidence type="ECO:0000256" key="2">
    <source>
        <dbReference type="ARBA" id="ARBA00009252"/>
    </source>
</evidence>
<dbReference type="SUPFAM" id="SSF48371">
    <property type="entry name" value="ARM repeat"/>
    <property type="match status" value="1"/>
</dbReference>
<accession>A0A178ZTB1</accession>
<keyword evidence="4 6" id="KW-0539">Nucleus</keyword>
<dbReference type="InterPro" id="IPR024986">
    <property type="entry name" value="Nipped-B_C"/>
</dbReference>
<dbReference type="InterPro" id="IPR016024">
    <property type="entry name" value="ARM-type_fold"/>
</dbReference>
<dbReference type="GO" id="GO:0071169">
    <property type="term" value="P:establishment of protein localization to chromatin"/>
    <property type="evidence" value="ECO:0007669"/>
    <property type="project" value="TreeGrafter"/>
</dbReference>
<feature type="region of interest" description="Disordered" evidence="7">
    <location>
        <begin position="186"/>
        <end position="208"/>
    </location>
</feature>
<feature type="compositionally biased region" description="Acidic residues" evidence="7">
    <location>
        <begin position="1721"/>
        <end position="1732"/>
    </location>
</feature>
<feature type="region of interest" description="Disordered" evidence="7">
    <location>
        <begin position="525"/>
        <end position="550"/>
    </location>
</feature>
<dbReference type="RefSeq" id="XP_018696385.1">
    <property type="nucleotide sequence ID" value="XM_018833761.1"/>
</dbReference>
<name>A0A178ZTB1_9EURO</name>
<evidence type="ECO:0000256" key="6">
    <source>
        <dbReference type="RuleBase" id="RU364107"/>
    </source>
</evidence>
<sequence>MEPRKDNIEVVIPRRRRAQDNSIGKGLSVKKAFQYTPVTTSILPEHICLPLPQLGRSSDSRLTSPSERQAAYRSELFTATAKERLSVLLDRNRLSEIKFPQSPVQNDNSAQADLNPIQKMVLKMSKIDYTYNSLTTASQPTVRKKTLQRPITKPSSSTFVVDIPKPPPSFNKDNYVIVLDDPEPEHLSVSSRYTKPAVATTSKKQKDDQLLENFENQLAEICEARDQIDSNNPADRANATNAIFDLPDDEDDTEPYLALRLQETLQSMMSQLLTSGRLREASLESLLRLQRVCEPAIEAAQTINLRLPPDPSDEDMSAWLSKVHKAERGAISACTLIYTILGAPQNQDLVNLVALQWLPNVLVNLFENCLIPIVEARPDGPSSQLFDHSSAHSEPLKRLLDVGRKLLDLVTRACVEIKEAGPVVNATEFLAAKLIFVQNSYNDKTSALGSQAYERLRKQAMAAVARMYAAFPNERPAILEEVLTSLDKLPSNSRSARQYKLGPGKNIQLVTALFMQLVQASAMQTNVKRNRKSRPQPRKGLINIGDSDVDDDSANDMEIDLRSTADEVEKDPLSKLGTIAQNLLSEAAKSAQHIVMWMVDKASSVTKSGDSPYRNILDLFVEDLTLVLPSTDWPASELLLTVLAFRMKKIAETDKSASTKNMALESLGVMASAISQTLASARRLLSSITRDGESHSTPIAQELSDSVRERPQFTLEAHELVSAHGPFSIVHSYLSQKKGEGLRTISAKAYFLVKFAAQIYQVVTQPRDVDREVEPDSRLTSTVSAMLHQLSGSIEHSEAAQDYVEVTDQEAQLAYMLSILNGPFCRMFPGIATTLSSSIESDQAQVRTRSLKSIAAMLEIDSSLLDWGTTLAHAVIKCASDDSAMVRDSALTLISRFIMPRPALQGQAFRVLLNCMLDSNVGVQKRAMAQLKDVYLKEGRSAVKESIAVAFLHRAADQETSVAELAKRILAEIWVDPKLAMLDSADDSARLDVEIEDLKSHIVTCVGSDMARLAPLLKEFLVWKLKDSKHTDQVRDLCARIVKKLLDAANGSDVGPAELTTLVAFVDARPEAVVPADLTSLKSYLRDLSKQDNVPKFKSVVAIFRLVLPHLSSTQAPLLQEVQMDLLKASQKLVQREVVEEVMACLGSIDRVLQNTVKMVKFTISLIRNVLPTRNLPDKTPGRDDDDASENRKRNLCLRLLGAVGKYMDLERCAEEFQRSFPAYKGGSVAGALESLGLVCQAWPGQFNKRHIRETLFEVLNRMSLGGLDQSDIDRMQITVLEIFQELYGKRVTAKEDAKKNADKGEVQALKTIGGDSKTRESDSAISIITNTLVDLLLHIALSETGPKALLAAQTLASIDHQGMTHPKQSTSAFVALETSTDPRTARVARIAHEHLHQQHESVCEREYINAVVAAFHYQSEVYKDPQGGIVPGYTAKLAPAFAIISTSGSKYVKKFISNLISKINTEYSKLNVAAGDEIPEQVLFVLFVTQNLAFFEYKKMDELLHTVLQLELAFGRNGSETAQAIETHLSQAPAPLLVRDVKNLDDDVMVIEPIAPDPVVDPATLKSLTAAACAITLISEARNYLRRQYGISRDVKMAMQQNKQTKEAGKEPVKVHGITGDKFWHRTNAVLESLHSRGAMIARCREFVDLVAVDDEVKVAEEEAAISALVDVASDLPGSAPRGRKRKSLSGSVGGTPKRARGRPVKHGNARRSASVVSSGEDDFDDADFHG</sequence>
<dbReference type="Gene3D" id="1.25.10.10">
    <property type="entry name" value="Leucine-rich Repeat Variant"/>
    <property type="match status" value="1"/>
</dbReference>
<dbReference type="OrthoDB" id="418242at2759"/>
<dbReference type="EMBL" id="LVYI01000002">
    <property type="protein sequence ID" value="OAP63018.1"/>
    <property type="molecule type" value="Genomic_DNA"/>
</dbReference>
<keyword evidence="5 6" id="KW-0131">Cell cycle</keyword>
<evidence type="ECO:0000256" key="1">
    <source>
        <dbReference type="ARBA" id="ARBA00004123"/>
    </source>
</evidence>
<dbReference type="GO" id="GO:0034087">
    <property type="term" value="P:establishment of mitotic sister chromatid cohesion"/>
    <property type="evidence" value="ECO:0007669"/>
    <property type="project" value="TreeGrafter"/>
</dbReference>
<dbReference type="GO" id="GO:0090694">
    <property type="term" value="C:Scc2-Scc4 cohesin loading complex"/>
    <property type="evidence" value="ECO:0007669"/>
    <property type="project" value="TreeGrafter"/>
</dbReference>
<dbReference type="GO" id="GO:0061775">
    <property type="term" value="F:cohesin loader activity"/>
    <property type="evidence" value="ECO:0007669"/>
    <property type="project" value="InterPro"/>
</dbReference>
<dbReference type="PANTHER" id="PTHR21704:SF18">
    <property type="entry name" value="NIPPED-B-LIKE PROTEIN"/>
    <property type="match status" value="1"/>
</dbReference>
<dbReference type="GO" id="GO:1990414">
    <property type="term" value="P:replication-born double-strand break repair via sister chromatid exchange"/>
    <property type="evidence" value="ECO:0007669"/>
    <property type="project" value="TreeGrafter"/>
</dbReference>
<evidence type="ECO:0000256" key="3">
    <source>
        <dbReference type="ARBA" id="ARBA00022737"/>
    </source>
</evidence>
<comment type="caution">
    <text evidence="9">The sequence shown here is derived from an EMBL/GenBank/DDBJ whole genome shotgun (WGS) entry which is preliminary data.</text>
</comment>
<dbReference type="PANTHER" id="PTHR21704">
    <property type="entry name" value="NIPPED-B-LIKE PROTEIN DELANGIN SCC2-RELATED"/>
    <property type="match status" value="1"/>
</dbReference>
<feature type="domain" description="Sister chromatid cohesion C-terminal" evidence="8">
    <location>
        <begin position="1335"/>
        <end position="1512"/>
    </location>
</feature>
<reference evidence="9 10" key="1">
    <citation type="submission" date="2016-04" db="EMBL/GenBank/DDBJ databases">
        <title>Draft genome of Fonsecaea erecta CBS 125763.</title>
        <authorList>
            <person name="Weiss V.A."/>
            <person name="Vicente V.A."/>
            <person name="Raittz R.T."/>
            <person name="Moreno L.F."/>
            <person name="De Souza E.M."/>
            <person name="Pedrosa F.O."/>
            <person name="Steffens M.B."/>
            <person name="Faoro H."/>
            <person name="Tadra-Sfeir M.Z."/>
            <person name="Najafzadeh M.J."/>
            <person name="Felipe M.S."/>
            <person name="Teixeira M."/>
            <person name="Sun J."/>
            <person name="Xi L."/>
            <person name="Gomes R."/>
            <person name="De Azevedo C.M."/>
            <person name="Salgado C.G."/>
            <person name="Da Silva M.B."/>
            <person name="Nascimento M.F."/>
            <person name="Queiroz-Telles F."/>
            <person name="Attili D.S."/>
            <person name="Gorbushina A."/>
        </authorList>
    </citation>
    <scope>NUCLEOTIDE SEQUENCE [LARGE SCALE GENOMIC DNA]</scope>
    <source>
        <strain evidence="9 10">CBS 125763</strain>
    </source>
</reference>